<comment type="caution">
    <text evidence="2">The sequence shown here is derived from an EMBL/GenBank/DDBJ whole genome shotgun (WGS) entry which is preliminary data.</text>
</comment>
<dbReference type="PATRIC" id="fig|1429438.4.peg.5672"/>
<evidence type="ECO:0000313" key="3">
    <source>
        <dbReference type="Proteomes" id="UP000019141"/>
    </source>
</evidence>
<sequence>MSEREHVAEPIPVTVIGGYLGSGKTTLVNHLLRTSAGRRIAVLVNEFGALSIDEDLIESRDETMIKIAGGCVCCSYGSDMMAALMDIQKLSPVPDHVLLEASGVALPGAVAQSVGLLSGCKLDGTVVLADAETVKDRAADSYLSDTITRQLAAADIVLLNKIDLVEGTGLQDTYRWIGTASPEARILMTTQAAVAPDLLLGVTRERVLYDNAYGHGESATGHHALAIELNGPVDAEVLASQLTARELDLVRAKGVVCGADGVTRVIQVVGRRWWVGETPAGFTGSGRLVCIRAGGAVDEAAIRGVIGMATR</sequence>
<dbReference type="PANTHER" id="PTHR13748">
    <property type="entry name" value="COBW-RELATED"/>
    <property type="match status" value="1"/>
</dbReference>
<dbReference type="InterPro" id="IPR051316">
    <property type="entry name" value="Zinc-reg_GTPase_activator"/>
</dbReference>
<proteinExistence type="predicted"/>
<dbReference type="PANTHER" id="PTHR13748:SF62">
    <property type="entry name" value="COBW DOMAIN-CONTAINING PROTEIN"/>
    <property type="match status" value="1"/>
</dbReference>
<dbReference type="SUPFAM" id="SSF52540">
    <property type="entry name" value="P-loop containing nucleoside triphosphate hydrolases"/>
    <property type="match status" value="1"/>
</dbReference>
<evidence type="ECO:0000313" key="2">
    <source>
        <dbReference type="EMBL" id="ETW95638.1"/>
    </source>
</evidence>
<reference evidence="2 3" key="1">
    <citation type="journal article" date="2014" name="Nature">
        <title>An environmental bacterial taxon with a large and distinct metabolic repertoire.</title>
        <authorList>
            <person name="Wilson M.C."/>
            <person name="Mori T."/>
            <person name="Ruckert C."/>
            <person name="Uria A.R."/>
            <person name="Helf M.J."/>
            <person name="Takada K."/>
            <person name="Gernert C."/>
            <person name="Steffens U.A."/>
            <person name="Heycke N."/>
            <person name="Schmitt S."/>
            <person name="Rinke C."/>
            <person name="Helfrich E.J."/>
            <person name="Brachmann A.O."/>
            <person name="Gurgui C."/>
            <person name="Wakimoto T."/>
            <person name="Kracht M."/>
            <person name="Crusemann M."/>
            <person name="Hentschel U."/>
            <person name="Abe I."/>
            <person name="Matsunaga S."/>
            <person name="Kalinowski J."/>
            <person name="Takeyama H."/>
            <person name="Piel J."/>
        </authorList>
    </citation>
    <scope>NUCLEOTIDE SEQUENCE [LARGE SCALE GENOMIC DNA]</scope>
    <source>
        <strain evidence="3">TSY1</strain>
    </source>
</reference>
<dbReference type="AlphaFoldDB" id="W4LC03"/>
<feature type="domain" description="CobW/HypB/UreG nucleotide-binding" evidence="1">
    <location>
        <begin position="12"/>
        <end position="185"/>
    </location>
</feature>
<dbReference type="GO" id="GO:0005737">
    <property type="term" value="C:cytoplasm"/>
    <property type="evidence" value="ECO:0007669"/>
    <property type="project" value="TreeGrafter"/>
</dbReference>
<dbReference type="CDD" id="cd03112">
    <property type="entry name" value="CobW-like"/>
    <property type="match status" value="1"/>
</dbReference>
<organism evidence="2 3">
    <name type="scientific">Entotheonella factor</name>
    <dbReference type="NCBI Taxonomy" id="1429438"/>
    <lineage>
        <taxon>Bacteria</taxon>
        <taxon>Pseudomonadati</taxon>
        <taxon>Nitrospinota/Tectimicrobiota group</taxon>
        <taxon>Candidatus Tectimicrobiota</taxon>
        <taxon>Candidatus Entotheonellia</taxon>
        <taxon>Candidatus Entotheonellales</taxon>
        <taxon>Candidatus Entotheonellaceae</taxon>
        <taxon>Candidatus Entotheonella</taxon>
    </lineage>
</organism>
<dbReference type="EMBL" id="AZHW01000892">
    <property type="protein sequence ID" value="ETW95638.1"/>
    <property type="molecule type" value="Genomic_DNA"/>
</dbReference>
<dbReference type="Pfam" id="PF02492">
    <property type="entry name" value="cobW"/>
    <property type="match status" value="1"/>
</dbReference>
<gene>
    <name evidence="2" type="ORF">ETSY1_29780</name>
</gene>
<evidence type="ECO:0000259" key="1">
    <source>
        <dbReference type="Pfam" id="PF02492"/>
    </source>
</evidence>
<dbReference type="HOGENOM" id="CLU_017452_1_1_7"/>
<dbReference type="Proteomes" id="UP000019141">
    <property type="component" value="Unassembled WGS sequence"/>
</dbReference>
<dbReference type="Gene3D" id="3.40.50.300">
    <property type="entry name" value="P-loop containing nucleotide triphosphate hydrolases"/>
    <property type="match status" value="1"/>
</dbReference>
<keyword evidence="3" id="KW-1185">Reference proteome</keyword>
<name>W4LC03_ENTF1</name>
<protein>
    <recommendedName>
        <fullName evidence="1">CobW/HypB/UreG nucleotide-binding domain-containing protein</fullName>
    </recommendedName>
</protein>
<dbReference type="InterPro" id="IPR003495">
    <property type="entry name" value="CobW/HypB/UreG_nucleotide-bd"/>
</dbReference>
<dbReference type="InterPro" id="IPR027417">
    <property type="entry name" value="P-loop_NTPase"/>
</dbReference>
<accession>W4LC03</accession>